<protein>
    <submittedName>
        <fullName evidence="1">Mitochondrial large subunit ribosomal protein-domain-containing protein</fullName>
    </submittedName>
</protein>
<gene>
    <name evidence="1" type="ORF">F5144DRAFT_547132</name>
</gene>
<evidence type="ECO:0000313" key="1">
    <source>
        <dbReference type="EMBL" id="KAH6637125.1"/>
    </source>
</evidence>
<sequence>MLRPTTLRRAFVASPRLALPKATPQSTTLAARNYSTPTEPASPAATPTSTSTPAPPAPPASTPSTTPTTTSHPYTVHRTPSNQLAVYHLSKRGGNMKLTAIKKVEGDRARFRAALAQELGVEEKTVVVNNLTGHVIVKGHQKNAVTGWLEKQGF</sequence>
<keyword evidence="1" id="KW-0689">Ribosomal protein</keyword>
<name>A0ACB7PDI5_9PEZI</name>
<organism evidence="1 2">
    <name type="scientific">Chaetomium tenue</name>
    <dbReference type="NCBI Taxonomy" id="1854479"/>
    <lineage>
        <taxon>Eukaryota</taxon>
        <taxon>Fungi</taxon>
        <taxon>Dikarya</taxon>
        <taxon>Ascomycota</taxon>
        <taxon>Pezizomycotina</taxon>
        <taxon>Sordariomycetes</taxon>
        <taxon>Sordariomycetidae</taxon>
        <taxon>Sordariales</taxon>
        <taxon>Chaetomiaceae</taxon>
        <taxon>Chaetomium</taxon>
    </lineage>
</organism>
<keyword evidence="2" id="KW-1185">Reference proteome</keyword>
<keyword evidence="1" id="KW-0687">Ribonucleoprotein</keyword>
<comment type="caution">
    <text evidence="1">The sequence shown here is derived from an EMBL/GenBank/DDBJ whole genome shotgun (WGS) entry which is preliminary data.</text>
</comment>
<proteinExistence type="predicted"/>
<evidence type="ECO:0000313" key="2">
    <source>
        <dbReference type="Proteomes" id="UP000724584"/>
    </source>
</evidence>
<dbReference type="EMBL" id="JAGIZQ010000003">
    <property type="protein sequence ID" value="KAH6637125.1"/>
    <property type="molecule type" value="Genomic_DNA"/>
</dbReference>
<dbReference type="Proteomes" id="UP000724584">
    <property type="component" value="Unassembled WGS sequence"/>
</dbReference>
<reference evidence="1 2" key="1">
    <citation type="journal article" date="2021" name="Nat. Commun.">
        <title>Genetic determinants of endophytism in the Arabidopsis root mycobiome.</title>
        <authorList>
            <person name="Mesny F."/>
            <person name="Miyauchi S."/>
            <person name="Thiergart T."/>
            <person name="Pickel B."/>
            <person name="Atanasova L."/>
            <person name="Karlsson M."/>
            <person name="Huettel B."/>
            <person name="Barry K.W."/>
            <person name="Haridas S."/>
            <person name="Chen C."/>
            <person name="Bauer D."/>
            <person name="Andreopoulos W."/>
            <person name="Pangilinan J."/>
            <person name="LaButti K."/>
            <person name="Riley R."/>
            <person name="Lipzen A."/>
            <person name="Clum A."/>
            <person name="Drula E."/>
            <person name="Henrissat B."/>
            <person name="Kohler A."/>
            <person name="Grigoriev I.V."/>
            <person name="Martin F.M."/>
            <person name="Hacquard S."/>
        </authorList>
    </citation>
    <scope>NUCLEOTIDE SEQUENCE [LARGE SCALE GENOMIC DNA]</scope>
    <source>
        <strain evidence="1 2">MPI-SDFR-AT-0079</strain>
    </source>
</reference>
<accession>A0ACB7PDI5</accession>